<sequence length="159" mass="17332">MTDFSRLSSIWSAWAPKAGLAGVEISLTRDDCEIAFKATDYSVHLRHDKDRWAIDIIDDRGQKRSDVATFSTVDLVEKYLVWDWATLARSGLASGPLGADLYRLGYAPGIEVSELGEGRIQVCLNGDCAILIAGDATIFSHIMAKSVDELLDIAKNAGL</sequence>
<dbReference type="RefSeq" id="WP_232067485.1">
    <property type="nucleotide sequence ID" value="NZ_AP022584.1"/>
</dbReference>
<evidence type="ECO:0000313" key="2">
    <source>
        <dbReference type="Proteomes" id="UP000466831"/>
    </source>
</evidence>
<name>A0ABN5ZZS0_9MYCO</name>
<accession>A0ABN5ZZS0</accession>
<keyword evidence="2" id="KW-1185">Reference proteome</keyword>
<dbReference type="Proteomes" id="UP000466831">
    <property type="component" value="Chromosome"/>
</dbReference>
<reference evidence="1 2" key="1">
    <citation type="journal article" date="2019" name="Emerg. Microbes Infect.">
        <title>Comprehensive subspecies identification of 175 nontuberculous mycobacteria species based on 7547 genomic profiles.</title>
        <authorList>
            <person name="Matsumoto Y."/>
            <person name="Kinjo T."/>
            <person name="Motooka D."/>
            <person name="Nabeya D."/>
            <person name="Jung N."/>
            <person name="Uechi K."/>
            <person name="Horii T."/>
            <person name="Iida T."/>
            <person name="Fujita J."/>
            <person name="Nakamura S."/>
        </authorList>
    </citation>
    <scope>NUCLEOTIDE SEQUENCE [LARGE SCALE GENOMIC DNA]</scope>
    <source>
        <strain evidence="1 2">JCM 17324</strain>
    </source>
</reference>
<organism evidence="1 2">
    <name type="scientific">Mycobacterium marseillense</name>
    <dbReference type="NCBI Taxonomy" id="701042"/>
    <lineage>
        <taxon>Bacteria</taxon>
        <taxon>Bacillati</taxon>
        <taxon>Actinomycetota</taxon>
        <taxon>Actinomycetes</taxon>
        <taxon>Mycobacteriales</taxon>
        <taxon>Mycobacteriaceae</taxon>
        <taxon>Mycobacterium</taxon>
        <taxon>Mycobacterium avium complex (MAC)</taxon>
    </lineage>
</organism>
<gene>
    <name evidence="1" type="ORF">MMARJ_36260</name>
</gene>
<proteinExistence type="predicted"/>
<evidence type="ECO:0000313" key="1">
    <source>
        <dbReference type="EMBL" id="BBY12886.1"/>
    </source>
</evidence>
<protein>
    <submittedName>
        <fullName evidence="1">Uncharacterized protein</fullName>
    </submittedName>
</protein>
<dbReference type="EMBL" id="AP022584">
    <property type="protein sequence ID" value="BBY12886.1"/>
    <property type="molecule type" value="Genomic_DNA"/>
</dbReference>